<evidence type="ECO:0000256" key="1">
    <source>
        <dbReference type="SAM" id="MobiDB-lite"/>
    </source>
</evidence>
<accession>D4Z596</accession>
<dbReference type="KEGG" id="sjp:SJA_C1-29440"/>
<dbReference type="Proteomes" id="UP000007753">
    <property type="component" value="Chromosome 1"/>
</dbReference>
<evidence type="ECO:0000313" key="3">
    <source>
        <dbReference type="Proteomes" id="UP000007753"/>
    </source>
</evidence>
<name>D4Z596_SPHIU</name>
<gene>
    <name evidence="2" type="ordered locus">SJA_C1-29440</name>
</gene>
<dbReference type="AlphaFoldDB" id="D4Z596"/>
<dbReference type="HOGENOM" id="CLU_3222204_0_0_5"/>
<protein>
    <submittedName>
        <fullName evidence="2">Uncharacterized protein</fullName>
    </submittedName>
</protein>
<feature type="region of interest" description="Disordered" evidence="1">
    <location>
        <begin position="1"/>
        <end position="32"/>
    </location>
</feature>
<evidence type="ECO:0000313" key="2">
    <source>
        <dbReference type="EMBL" id="BAI97778.1"/>
    </source>
</evidence>
<sequence length="44" mass="5075">MAEPMEENIPLSADRRFSKIQGPMAQQRRARRVPPCISLRPVKL</sequence>
<dbReference type="EMBL" id="AP010803">
    <property type="protein sequence ID" value="BAI97778.1"/>
    <property type="molecule type" value="Genomic_DNA"/>
</dbReference>
<dbReference type="STRING" id="452662.SJA_C1-29440"/>
<proteinExistence type="predicted"/>
<organism evidence="2 3">
    <name type="scientific">Sphingobium indicum (strain DSM 16413 / CCM 7287 / MTCC 6362 / UT26 / NBRC 101211 / UT26S)</name>
    <name type="common">Sphingobium japonicum</name>
    <dbReference type="NCBI Taxonomy" id="452662"/>
    <lineage>
        <taxon>Bacteria</taxon>
        <taxon>Pseudomonadati</taxon>
        <taxon>Pseudomonadota</taxon>
        <taxon>Alphaproteobacteria</taxon>
        <taxon>Sphingomonadales</taxon>
        <taxon>Sphingomonadaceae</taxon>
        <taxon>Sphingobium</taxon>
    </lineage>
</organism>
<keyword evidence="3" id="KW-1185">Reference proteome</keyword>
<reference evidence="2 3" key="1">
    <citation type="journal article" date="2010" name="J. Bacteriol.">
        <title>Complete genome sequence of the representative gamma-hexachlorocyclohexane-degrading bacterium Sphingobium japonicum UT26.</title>
        <authorList>
            <person name="Nagata Y."/>
            <person name="Ohtsubo Y."/>
            <person name="Endo R."/>
            <person name="Ichikawa N."/>
            <person name="Ankai A."/>
            <person name="Oguchi A."/>
            <person name="Fukui S."/>
            <person name="Fujita N."/>
            <person name="Tsuda M."/>
        </authorList>
    </citation>
    <scope>NUCLEOTIDE SEQUENCE [LARGE SCALE GENOMIC DNA]</scope>
    <source>
        <strain evidence="3">DSM 16413 / CCM 7287 / MTCC 6362 / UT26 / NBRC 101211 / UT26S</strain>
    </source>
</reference>